<accession>A0ABP0GMY1</accession>
<gene>
    <name evidence="8" type="ORF">CVLEPA_LOCUS25001</name>
</gene>
<evidence type="ECO:0000256" key="3">
    <source>
        <dbReference type="ARBA" id="ARBA00022845"/>
    </source>
</evidence>
<evidence type="ECO:0000256" key="6">
    <source>
        <dbReference type="SAM" id="MobiDB-lite"/>
    </source>
</evidence>
<reference evidence="8 9" key="1">
    <citation type="submission" date="2024-02" db="EMBL/GenBank/DDBJ databases">
        <authorList>
            <person name="Daric V."/>
            <person name="Darras S."/>
        </authorList>
    </citation>
    <scope>NUCLEOTIDE SEQUENCE [LARGE SCALE GENOMIC DNA]</scope>
</reference>
<evidence type="ECO:0000256" key="5">
    <source>
        <dbReference type="PROSITE-ProRule" id="PRU00176"/>
    </source>
</evidence>
<evidence type="ECO:0000256" key="2">
    <source>
        <dbReference type="ARBA" id="ARBA00022737"/>
    </source>
</evidence>
<dbReference type="Gene3D" id="4.10.640.40">
    <property type="entry name" value="Cytoplasmic polyadenylation element-binding protein, ZZ domain"/>
    <property type="match status" value="1"/>
</dbReference>
<dbReference type="InterPro" id="IPR032296">
    <property type="entry name" value="CEBP_ZZ"/>
</dbReference>
<protein>
    <recommendedName>
        <fullName evidence="7">RRM domain-containing protein</fullName>
    </recommendedName>
</protein>
<dbReference type="PANTHER" id="PTHR12566:SF9">
    <property type="entry name" value="CYTOPLASMIC POLYADENYLATION ELEMENT-BINDING PROTEIN 1"/>
    <property type="match status" value="1"/>
</dbReference>
<evidence type="ECO:0000256" key="1">
    <source>
        <dbReference type="ARBA" id="ARBA00010347"/>
    </source>
</evidence>
<dbReference type="SUPFAM" id="SSF54928">
    <property type="entry name" value="RNA-binding domain, RBD"/>
    <property type="match status" value="1"/>
</dbReference>
<dbReference type="CDD" id="cd12725">
    <property type="entry name" value="RRM2_CPEB1"/>
    <property type="match status" value="1"/>
</dbReference>
<dbReference type="InterPro" id="IPR032292">
    <property type="entry name" value="CEBP1_N"/>
</dbReference>
<comment type="similarity">
    <text evidence="1">Belongs to the RRM CPEB family.</text>
</comment>
<keyword evidence="3" id="KW-0810">Translation regulation</keyword>
<feature type="region of interest" description="Disordered" evidence="6">
    <location>
        <begin position="227"/>
        <end position="246"/>
    </location>
</feature>
<sequence length="624" mass="70057">MSSTASCTNDDLFRNMNQLLGNTLDLRGIDSSVTASNSTEILQCPNSYTTWSVQVGSPVKTTTLNSTQADTDKDITEFLNKFTEVNPRKNTRENSFSKLLKQQCGEGSSSISCHKANTEVQKRLKDLQNPVPTFRRPMSEGSGLNVLQPKGYTQKDLQALNDYYADQSRQLEWDGSMRQLMGRQESRSDFQTLIEQLQTPRRAISSDAFPIVFKDPMKDLGPSIDSVAASARSDGRSSQSSPDLADLSSISNQSFLSSGSDPVSISDLVNGLQGLRLSTNPDVFLPSNSSMGTSLSTDVMEASTPRSQFTASVQPQIVSPTIPYADHLLDVATLYGVSDKMEYDARLHRSAAATCEATCKWSGQLPVRHYTNPTYSPKVFVGGVPWDITEAALHMTFKPYGLVRVEWPGKDMKGPRYPLRAGYVYLLFESDKSIKSLLLHCTHDVTTNECFFRLSSRRMRSKEVQIIPWVISDSNYMRVPSARLDANKTIFVGALHGMLTAEGLATVMNDLFDDVVYSGIDTDKYKYPIGSGRVTFSTHSSYMKGVKAAFVEIRTPKFSKKVQIDPYLEDSAMCNMCQIQQGPYFCRELPDCFKYYCRQCWEWQHSIGEFRNHRPLMRNQRRRF</sequence>
<dbReference type="InterPro" id="IPR034819">
    <property type="entry name" value="CPEB"/>
</dbReference>
<evidence type="ECO:0000313" key="8">
    <source>
        <dbReference type="EMBL" id="CAK8692281.1"/>
    </source>
</evidence>
<dbReference type="InterPro" id="IPR034977">
    <property type="entry name" value="CPEB1_RRM1"/>
</dbReference>
<dbReference type="InterPro" id="IPR038446">
    <property type="entry name" value="CEBP_ZZ_sf"/>
</dbReference>
<organism evidence="8 9">
    <name type="scientific">Clavelina lepadiformis</name>
    <name type="common">Light-bulb sea squirt</name>
    <name type="synonym">Ascidia lepadiformis</name>
    <dbReference type="NCBI Taxonomy" id="159417"/>
    <lineage>
        <taxon>Eukaryota</taxon>
        <taxon>Metazoa</taxon>
        <taxon>Chordata</taxon>
        <taxon>Tunicata</taxon>
        <taxon>Ascidiacea</taxon>
        <taxon>Aplousobranchia</taxon>
        <taxon>Clavelinidae</taxon>
        <taxon>Clavelina</taxon>
    </lineage>
</organism>
<dbReference type="InterPro" id="IPR012677">
    <property type="entry name" value="Nucleotide-bd_a/b_plait_sf"/>
</dbReference>
<keyword evidence="4 5" id="KW-0694">RNA-binding</keyword>
<name>A0ABP0GMY1_CLALP</name>
<comment type="caution">
    <text evidence="8">The sequence shown here is derived from an EMBL/GenBank/DDBJ whole genome shotgun (WGS) entry which is preliminary data.</text>
</comment>
<evidence type="ECO:0000313" key="9">
    <source>
        <dbReference type="Proteomes" id="UP001642483"/>
    </source>
</evidence>
<keyword evidence="2" id="KW-0677">Repeat</keyword>
<dbReference type="CDD" id="cd12723">
    <property type="entry name" value="RRM1_CPEB1"/>
    <property type="match status" value="1"/>
</dbReference>
<feature type="domain" description="RRM" evidence="7">
    <location>
        <begin position="377"/>
        <end position="466"/>
    </location>
</feature>
<dbReference type="InterPro" id="IPR035979">
    <property type="entry name" value="RBD_domain_sf"/>
</dbReference>
<dbReference type="Pfam" id="PF16367">
    <property type="entry name" value="RRM_7"/>
    <property type="match status" value="1"/>
</dbReference>
<dbReference type="EMBL" id="CAWYQH010000130">
    <property type="protein sequence ID" value="CAK8692281.1"/>
    <property type="molecule type" value="Genomic_DNA"/>
</dbReference>
<evidence type="ECO:0000259" key="7">
    <source>
        <dbReference type="PROSITE" id="PS50102"/>
    </source>
</evidence>
<dbReference type="InterPro" id="IPR000504">
    <property type="entry name" value="RRM_dom"/>
</dbReference>
<dbReference type="Pfam" id="PF16366">
    <property type="entry name" value="CEBP_ZZ"/>
    <property type="match status" value="1"/>
</dbReference>
<proteinExistence type="inferred from homology"/>
<dbReference type="PROSITE" id="PS50102">
    <property type="entry name" value="RRM"/>
    <property type="match status" value="1"/>
</dbReference>
<dbReference type="PANTHER" id="PTHR12566">
    <property type="entry name" value="CYTOPLASMIC POLYADENYLATION ELEMENT BINDING PROTEIN CPEB"/>
    <property type="match status" value="1"/>
</dbReference>
<dbReference type="Pfam" id="PF16368">
    <property type="entry name" value="CEBP1_N"/>
    <property type="match status" value="1"/>
</dbReference>
<dbReference type="Gene3D" id="3.30.70.330">
    <property type="match status" value="2"/>
</dbReference>
<keyword evidence="9" id="KW-1185">Reference proteome</keyword>
<dbReference type="Proteomes" id="UP001642483">
    <property type="component" value="Unassembled WGS sequence"/>
</dbReference>
<dbReference type="CDD" id="cd19757">
    <property type="entry name" value="Bbox1"/>
    <property type="match status" value="1"/>
</dbReference>
<evidence type="ECO:0000256" key="4">
    <source>
        <dbReference type="ARBA" id="ARBA00022884"/>
    </source>
</evidence>